<sequence>MAFPAGDSKFLPAEIVEVIVQEVLGRSQPRAFSSIAALSLVSRQVRHIALRAYFSKLSVHRLIRASRINDIRNICSWVRHLSTTIQIVEKNVFPLYKMNLGSLELDCESVPAFSLAASILLVFPHFPETLVSLKLTSLPRITHLLLEEIARRCLNLRELELSVVQRLSTDCCWACFEDLSCCIEHSPVGSDPSSNTVGKLAMLYAGYLQSLVKLQCLSMGVFLSSPTILKDHIDNHSLVREDNQFIGCTSDDSFSAPHTPTIDGQEGRPRVRLYRKSAGGDIAIPEKGAVIGCRPYTPSECALCWEAHGLRTREDELMAAMRLAQDLRSLELVRWSSWFNSKIAPGWLDPSPMNDRVVKDRSGVADLRHGQWATFEIQRGERRIKVWRRT</sequence>
<accession>A0ACC0UFJ6</accession>
<name>A0ACC0UFJ6_9AGAM</name>
<comment type="caution">
    <text evidence="1">The sequence shown here is derived from an EMBL/GenBank/DDBJ whole genome shotgun (WGS) entry which is preliminary data.</text>
</comment>
<organism evidence="1 2">
    <name type="scientific">Russula earlei</name>
    <dbReference type="NCBI Taxonomy" id="71964"/>
    <lineage>
        <taxon>Eukaryota</taxon>
        <taxon>Fungi</taxon>
        <taxon>Dikarya</taxon>
        <taxon>Basidiomycota</taxon>
        <taxon>Agaricomycotina</taxon>
        <taxon>Agaricomycetes</taxon>
        <taxon>Russulales</taxon>
        <taxon>Russulaceae</taxon>
        <taxon>Russula</taxon>
    </lineage>
</organism>
<keyword evidence="2" id="KW-1185">Reference proteome</keyword>
<evidence type="ECO:0000313" key="2">
    <source>
        <dbReference type="Proteomes" id="UP001207468"/>
    </source>
</evidence>
<proteinExistence type="predicted"/>
<dbReference type="Proteomes" id="UP001207468">
    <property type="component" value="Unassembled WGS sequence"/>
</dbReference>
<dbReference type="EMBL" id="JAGFNK010000050">
    <property type="protein sequence ID" value="KAI9510031.1"/>
    <property type="molecule type" value="Genomic_DNA"/>
</dbReference>
<gene>
    <name evidence="1" type="ORF">F5148DRAFT_1182740</name>
</gene>
<evidence type="ECO:0000313" key="1">
    <source>
        <dbReference type="EMBL" id="KAI9510031.1"/>
    </source>
</evidence>
<protein>
    <submittedName>
        <fullName evidence="1">Uncharacterized protein</fullName>
    </submittedName>
</protein>
<reference evidence="1" key="1">
    <citation type="submission" date="2021-03" db="EMBL/GenBank/DDBJ databases">
        <title>Evolutionary priming and transition to the ectomycorrhizal habit in an iconic lineage of mushroom-forming fungi: is preadaptation a requirement?</title>
        <authorList>
            <consortium name="DOE Joint Genome Institute"/>
            <person name="Looney B.P."/>
            <person name="Miyauchi S."/>
            <person name="Morin E."/>
            <person name="Drula E."/>
            <person name="Courty P.E."/>
            <person name="Chicoki N."/>
            <person name="Fauchery L."/>
            <person name="Kohler A."/>
            <person name="Kuo A."/>
            <person name="LaButti K."/>
            <person name="Pangilinan J."/>
            <person name="Lipzen A."/>
            <person name="Riley R."/>
            <person name="Andreopoulos W."/>
            <person name="He G."/>
            <person name="Johnson J."/>
            <person name="Barry K.W."/>
            <person name="Grigoriev I.V."/>
            <person name="Nagy L."/>
            <person name="Hibbett D."/>
            <person name="Henrissat B."/>
            <person name="Matheny P.B."/>
            <person name="Labbe J."/>
            <person name="Martin A.F."/>
        </authorList>
    </citation>
    <scope>NUCLEOTIDE SEQUENCE</scope>
    <source>
        <strain evidence="1">BPL698</strain>
    </source>
</reference>